<feature type="non-terminal residue" evidence="1">
    <location>
        <position position="70"/>
    </location>
</feature>
<keyword evidence="1" id="KW-0808">Transferase</keyword>
<proteinExistence type="predicted"/>
<dbReference type="AlphaFoldDB" id="A0A9D2KSK0"/>
<evidence type="ECO:0000313" key="2">
    <source>
        <dbReference type="Proteomes" id="UP000823860"/>
    </source>
</evidence>
<reference evidence="1" key="1">
    <citation type="journal article" date="2021" name="PeerJ">
        <title>Extensive microbial diversity within the chicken gut microbiome revealed by metagenomics and culture.</title>
        <authorList>
            <person name="Gilroy R."/>
            <person name="Ravi A."/>
            <person name="Getino M."/>
            <person name="Pursley I."/>
            <person name="Horton D.L."/>
            <person name="Alikhan N.F."/>
            <person name="Baker D."/>
            <person name="Gharbi K."/>
            <person name="Hall N."/>
            <person name="Watson M."/>
            <person name="Adriaenssens E.M."/>
            <person name="Foster-Nyarko E."/>
            <person name="Jarju S."/>
            <person name="Secka A."/>
            <person name="Antonio M."/>
            <person name="Oren A."/>
            <person name="Chaudhuri R.R."/>
            <person name="La Ragione R."/>
            <person name="Hildebrand F."/>
            <person name="Pallen M.J."/>
        </authorList>
    </citation>
    <scope>NUCLEOTIDE SEQUENCE</scope>
    <source>
        <strain evidence="1">ChiHecec1B25-7008</strain>
    </source>
</reference>
<keyword evidence="1" id="KW-0548">Nucleotidyltransferase</keyword>
<dbReference type="EMBL" id="DWZE01000113">
    <property type="protein sequence ID" value="HJA84151.1"/>
    <property type="molecule type" value="Genomic_DNA"/>
</dbReference>
<name>A0A9D2KSK0_9BACE</name>
<dbReference type="GO" id="GO:0003964">
    <property type="term" value="F:RNA-directed DNA polymerase activity"/>
    <property type="evidence" value="ECO:0007669"/>
    <property type="project" value="UniProtKB-KW"/>
</dbReference>
<evidence type="ECO:0000313" key="1">
    <source>
        <dbReference type="EMBL" id="HJA84151.1"/>
    </source>
</evidence>
<comment type="caution">
    <text evidence="1">The sequence shown here is derived from an EMBL/GenBank/DDBJ whole genome shotgun (WGS) entry which is preliminary data.</text>
</comment>
<accession>A0A9D2KSK0</accession>
<protein>
    <submittedName>
        <fullName evidence="1">Group II intron reverse transcriptase/maturase</fullName>
    </submittedName>
</protein>
<organism evidence="1 2">
    <name type="scientific">Candidatus Bacteroides intestinavium</name>
    <dbReference type="NCBI Taxonomy" id="2838469"/>
    <lineage>
        <taxon>Bacteria</taxon>
        <taxon>Pseudomonadati</taxon>
        <taxon>Bacteroidota</taxon>
        <taxon>Bacteroidia</taxon>
        <taxon>Bacteroidales</taxon>
        <taxon>Bacteroidaceae</taxon>
        <taxon>Bacteroides</taxon>
    </lineage>
</organism>
<dbReference type="Proteomes" id="UP000823860">
    <property type="component" value="Unassembled WGS sequence"/>
</dbReference>
<reference evidence="1" key="2">
    <citation type="submission" date="2021-04" db="EMBL/GenBank/DDBJ databases">
        <authorList>
            <person name="Gilroy R."/>
        </authorList>
    </citation>
    <scope>NUCLEOTIDE SEQUENCE</scope>
    <source>
        <strain evidence="1">ChiHecec1B25-7008</strain>
    </source>
</reference>
<sequence>MQERMHKIGTEVSGFPQRGKTESEWYVGAQTCLWMVEDNVVEVPFDGEHLLESILSPENLNKAYKSVIRN</sequence>
<gene>
    <name evidence="1" type="ORF">H9785_09305</name>
</gene>
<keyword evidence="1" id="KW-0695">RNA-directed DNA polymerase</keyword>